<dbReference type="PROSITE" id="PS51782">
    <property type="entry name" value="LYSM"/>
    <property type="match status" value="2"/>
</dbReference>
<dbReference type="Proteomes" id="UP000658278">
    <property type="component" value="Unassembled WGS sequence"/>
</dbReference>
<dbReference type="InterPro" id="IPR036779">
    <property type="entry name" value="LysM_dom_sf"/>
</dbReference>
<dbReference type="PANTHER" id="PTHR33734:SF22">
    <property type="entry name" value="MEMBRANE-BOUND LYTIC MUREIN TRANSGLYCOSYLASE D"/>
    <property type="match status" value="1"/>
</dbReference>
<dbReference type="CDD" id="cd00118">
    <property type="entry name" value="LysM"/>
    <property type="match status" value="2"/>
</dbReference>
<organism evidence="3 4">
    <name type="scientific">Haloferula rosea</name>
    <dbReference type="NCBI Taxonomy" id="490093"/>
    <lineage>
        <taxon>Bacteria</taxon>
        <taxon>Pseudomonadati</taxon>
        <taxon>Verrucomicrobiota</taxon>
        <taxon>Verrucomicrobiia</taxon>
        <taxon>Verrucomicrobiales</taxon>
        <taxon>Verrucomicrobiaceae</taxon>
        <taxon>Haloferula</taxon>
    </lineage>
</organism>
<keyword evidence="1" id="KW-0175">Coiled coil</keyword>
<feature type="coiled-coil region" evidence="1">
    <location>
        <begin position="1"/>
        <end position="28"/>
    </location>
</feature>
<evidence type="ECO:0000259" key="2">
    <source>
        <dbReference type="PROSITE" id="PS51782"/>
    </source>
</evidence>
<sequence length="183" mass="20433">MSELRRQVEEQERQIKQLEVENSRLRYMLTEARYDSVDPLYGTKVSGRPAGEVVAESPSQRHHVVAAGETLSKIAKERRADFRQLAELNGLSEPFIILPGQRLKLPDEVMKDEEAPAVMVEATPKSNQSHTVSGGENLYRISLRYGVSLDELMAANPSIDPRKLRIGQKVEVPRSGPMLAGGR</sequence>
<dbReference type="AlphaFoldDB" id="A0A934RGH0"/>
<proteinExistence type="predicted"/>
<dbReference type="PANTHER" id="PTHR33734">
    <property type="entry name" value="LYSM DOMAIN-CONTAINING GPI-ANCHORED PROTEIN 2"/>
    <property type="match status" value="1"/>
</dbReference>
<evidence type="ECO:0000313" key="3">
    <source>
        <dbReference type="EMBL" id="MBK1828729.1"/>
    </source>
</evidence>
<dbReference type="SUPFAM" id="SSF54106">
    <property type="entry name" value="LysM domain"/>
    <property type="match status" value="2"/>
</dbReference>
<dbReference type="Pfam" id="PF01476">
    <property type="entry name" value="LysM"/>
    <property type="match status" value="2"/>
</dbReference>
<reference evidence="3" key="1">
    <citation type="submission" date="2021-01" db="EMBL/GenBank/DDBJ databases">
        <title>Modified the classification status of verrucomicrobia.</title>
        <authorList>
            <person name="Feng X."/>
        </authorList>
    </citation>
    <scope>NUCLEOTIDE SEQUENCE</scope>
    <source>
        <strain evidence="3">KCTC 22201</strain>
    </source>
</reference>
<feature type="domain" description="LysM" evidence="2">
    <location>
        <begin position="61"/>
        <end position="105"/>
    </location>
</feature>
<dbReference type="EMBL" id="JAENII010000016">
    <property type="protein sequence ID" value="MBK1828729.1"/>
    <property type="molecule type" value="Genomic_DNA"/>
</dbReference>
<evidence type="ECO:0000256" key="1">
    <source>
        <dbReference type="SAM" id="Coils"/>
    </source>
</evidence>
<evidence type="ECO:0000313" key="4">
    <source>
        <dbReference type="Proteomes" id="UP000658278"/>
    </source>
</evidence>
<name>A0A934RGH0_9BACT</name>
<dbReference type="Gene3D" id="3.10.350.10">
    <property type="entry name" value="LysM domain"/>
    <property type="match status" value="2"/>
</dbReference>
<feature type="domain" description="LysM" evidence="2">
    <location>
        <begin position="128"/>
        <end position="172"/>
    </location>
</feature>
<accession>A0A934RGH0</accession>
<dbReference type="InterPro" id="IPR018392">
    <property type="entry name" value="LysM"/>
</dbReference>
<protein>
    <submittedName>
        <fullName evidence="3">LysM peptidoglycan-binding domain-containing protein</fullName>
    </submittedName>
</protein>
<dbReference type="SMART" id="SM00257">
    <property type="entry name" value="LysM"/>
    <property type="match status" value="2"/>
</dbReference>
<comment type="caution">
    <text evidence="3">The sequence shown here is derived from an EMBL/GenBank/DDBJ whole genome shotgun (WGS) entry which is preliminary data.</text>
</comment>
<gene>
    <name evidence="3" type="ORF">JIN81_16970</name>
</gene>
<dbReference type="GO" id="GO:0008932">
    <property type="term" value="F:lytic endotransglycosylase activity"/>
    <property type="evidence" value="ECO:0007669"/>
    <property type="project" value="TreeGrafter"/>
</dbReference>
<keyword evidence="4" id="KW-1185">Reference proteome</keyword>